<dbReference type="EMBL" id="UINC01200211">
    <property type="protein sequence ID" value="SVE18991.1"/>
    <property type="molecule type" value="Genomic_DNA"/>
</dbReference>
<dbReference type="AlphaFoldDB" id="A0A383BGP7"/>
<feature type="non-terminal residue" evidence="3">
    <location>
        <position position="169"/>
    </location>
</feature>
<evidence type="ECO:0000313" key="3">
    <source>
        <dbReference type="EMBL" id="SVE18991.1"/>
    </source>
</evidence>
<dbReference type="SUPFAM" id="SSF51338">
    <property type="entry name" value="Composite domain of metallo-dependent hydrolases"/>
    <property type="match status" value="1"/>
</dbReference>
<dbReference type="Pfam" id="PF01979">
    <property type="entry name" value="Amidohydro_1"/>
    <property type="match status" value="1"/>
</dbReference>
<accession>A0A383BGP7</accession>
<sequence>MATETEDLLIANADLVVTMDEYRREIPGGWVAITNGFVSDVGGPGDEPDARTVVVANGCIVTPGLINTHHHIYQNLTRSFAPALSGNLFHWLRTLYPVWGNLDEEAAYVSAWIGLCELALGGCTTTADHLYVHPQNSGDLISAEVQAAIELGFRFHPTRGSMSLSKKDG</sequence>
<name>A0A383BGP7_9ZZZZ</name>
<dbReference type="InterPro" id="IPR050287">
    <property type="entry name" value="MTA/SAH_deaminase"/>
</dbReference>
<dbReference type="PANTHER" id="PTHR43794">
    <property type="entry name" value="AMINOHYDROLASE SSNA-RELATED"/>
    <property type="match status" value="1"/>
</dbReference>
<dbReference type="Gene3D" id="3.20.20.140">
    <property type="entry name" value="Metal-dependent hydrolases"/>
    <property type="match status" value="1"/>
</dbReference>
<gene>
    <name evidence="3" type="ORF">METZ01_LOCUS471845</name>
</gene>
<reference evidence="3" key="1">
    <citation type="submission" date="2018-05" db="EMBL/GenBank/DDBJ databases">
        <authorList>
            <person name="Lanie J.A."/>
            <person name="Ng W.-L."/>
            <person name="Kazmierczak K.M."/>
            <person name="Andrzejewski T.M."/>
            <person name="Davidsen T.M."/>
            <person name="Wayne K.J."/>
            <person name="Tettelin H."/>
            <person name="Glass J.I."/>
            <person name="Rusch D."/>
            <person name="Podicherti R."/>
            <person name="Tsui H.-C.T."/>
            <person name="Winkler M.E."/>
        </authorList>
    </citation>
    <scope>NUCLEOTIDE SEQUENCE</scope>
</reference>
<dbReference type="Gene3D" id="2.30.40.10">
    <property type="entry name" value="Urease, subunit C, domain 1"/>
    <property type="match status" value="1"/>
</dbReference>
<dbReference type="PANTHER" id="PTHR43794:SF11">
    <property type="entry name" value="AMIDOHYDROLASE-RELATED DOMAIN-CONTAINING PROTEIN"/>
    <property type="match status" value="1"/>
</dbReference>
<organism evidence="3">
    <name type="scientific">marine metagenome</name>
    <dbReference type="NCBI Taxonomy" id="408172"/>
    <lineage>
        <taxon>unclassified sequences</taxon>
        <taxon>metagenomes</taxon>
        <taxon>ecological metagenomes</taxon>
    </lineage>
</organism>
<proteinExistence type="predicted"/>
<feature type="domain" description="Amidohydrolase-related" evidence="2">
    <location>
        <begin position="60"/>
        <end position="165"/>
    </location>
</feature>
<protein>
    <recommendedName>
        <fullName evidence="2">Amidohydrolase-related domain-containing protein</fullName>
    </recommendedName>
</protein>
<evidence type="ECO:0000259" key="2">
    <source>
        <dbReference type="Pfam" id="PF01979"/>
    </source>
</evidence>
<dbReference type="InterPro" id="IPR011059">
    <property type="entry name" value="Metal-dep_hydrolase_composite"/>
</dbReference>
<keyword evidence="1" id="KW-0378">Hydrolase</keyword>
<dbReference type="InterPro" id="IPR032466">
    <property type="entry name" value="Metal_Hydrolase"/>
</dbReference>
<evidence type="ECO:0000256" key="1">
    <source>
        <dbReference type="ARBA" id="ARBA00022801"/>
    </source>
</evidence>
<dbReference type="GO" id="GO:0016810">
    <property type="term" value="F:hydrolase activity, acting on carbon-nitrogen (but not peptide) bonds"/>
    <property type="evidence" value="ECO:0007669"/>
    <property type="project" value="InterPro"/>
</dbReference>
<dbReference type="SUPFAM" id="SSF51556">
    <property type="entry name" value="Metallo-dependent hydrolases"/>
    <property type="match status" value="1"/>
</dbReference>
<dbReference type="InterPro" id="IPR006680">
    <property type="entry name" value="Amidohydro-rel"/>
</dbReference>